<feature type="region of interest" description="Disordered" evidence="1">
    <location>
        <begin position="250"/>
        <end position="281"/>
    </location>
</feature>
<evidence type="ECO:0000256" key="1">
    <source>
        <dbReference type="SAM" id="MobiDB-lite"/>
    </source>
</evidence>
<proteinExistence type="predicted"/>
<dbReference type="OrthoDB" id="5413829at2759"/>
<feature type="region of interest" description="Disordered" evidence="1">
    <location>
        <begin position="39"/>
        <end position="63"/>
    </location>
</feature>
<dbReference type="Proteomes" id="UP000799423">
    <property type="component" value="Unassembled WGS sequence"/>
</dbReference>
<reference evidence="2" key="1">
    <citation type="submission" date="2020-01" db="EMBL/GenBank/DDBJ databases">
        <authorList>
            <consortium name="DOE Joint Genome Institute"/>
            <person name="Haridas S."/>
            <person name="Albert R."/>
            <person name="Binder M."/>
            <person name="Bloem J."/>
            <person name="Labutti K."/>
            <person name="Salamov A."/>
            <person name="Andreopoulos B."/>
            <person name="Baker S.E."/>
            <person name="Barry K."/>
            <person name="Bills G."/>
            <person name="Bluhm B.H."/>
            <person name="Cannon C."/>
            <person name="Castanera R."/>
            <person name="Culley D.E."/>
            <person name="Daum C."/>
            <person name="Ezra D."/>
            <person name="Gonzalez J.B."/>
            <person name="Henrissat B."/>
            <person name="Kuo A."/>
            <person name="Liang C."/>
            <person name="Lipzen A."/>
            <person name="Lutzoni F."/>
            <person name="Magnuson J."/>
            <person name="Mondo S."/>
            <person name="Nolan M."/>
            <person name="Ohm R."/>
            <person name="Pangilinan J."/>
            <person name="Park H.-J."/>
            <person name="Ramirez L."/>
            <person name="Alfaro M."/>
            <person name="Sun H."/>
            <person name="Tritt A."/>
            <person name="Yoshinaga Y."/>
            <person name="Zwiers L.-H."/>
            <person name="Turgeon B.G."/>
            <person name="Goodwin S.B."/>
            <person name="Spatafora J.W."/>
            <person name="Crous P.W."/>
            <person name="Grigoriev I.V."/>
        </authorList>
    </citation>
    <scope>NUCLEOTIDE SEQUENCE</scope>
    <source>
        <strain evidence="2">IPT5</strain>
    </source>
</reference>
<gene>
    <name evidence="2" type="ORF">T440DRAFT_468890</name>
</gene>
<dbReference type="Gene3D" id="6.10.250.2790">
    <property type="match status" value="1"/>
</dbReference>
<evidence type="ECO:0000313" key="2">
    <source>
        <dbReference type="EMBL" id="KAF2849822.1"/>
    </source>
</evidence>
<feature type="compositionally biased region" description="Basic and acidic residues" evidence="1">
    <location>
        <begin position="408"/>
        <end position="426"/>
    </location>
</feature>
<sequence>MPRWRPARPARPALRSRWVPYALHPVACVGRMGCTRVDAQKTTSEHWRRRSSPSSPRRDTAIARPSPANLGLLYVFPARPSRAFGRPVAAPAQELPSPSTSRHIHTVAPLCAAHDMAAPDTKTARPPAAHVADPALAPFLQPRFDPADFLNATLPALSTSSRPAKSGAASLAELSTQTQDLLSQLNAHTTRLSSILTQLTDDILRSGGRLAYEVEVLRGETVGLAETLTDGLKSDIHKFVPGGINVDANASAKPHLSPSTAPDHGAAAEQAQPPALPEADDATPEYISDLRTLATVRSRLEKVIKVFGEAMHWTIPPSEVSLGASLISVSAPENGTDGASREQKGKEFAASLRSEIADLITGDPDNGVDLANTRIQALRDLAKVWKGTAEEKARIKFIEGLIKLTEDKQRELEREREKERSRDKAQQRPGRSGSVQKPPQPPQPQRTGGFLENLQRIRGFVESEFE</sequence>
<feature type="region of interest" description="Disordered" evidence="1">
    <location>
        <begin position="408"/>
        <end position="453"/>
    </location>
</feature>
<dbReference type="EMBL" id="MU006309">
    <property type="protein sequence ID" value="KAF2849822.1"/>
    <property type="molecule type" value="Genomic_DNA"/>
</dbReference>
<evidence type="ECO:0000313" key="3">
    <source>
        <dbReference type="Proteomes" id="UP000799423"/>
    </source>
</evidence>
<protein>
    <submittedName>
        <fullName evidence="2">Uncharacterized protein</fullName>
    </submittedName>
</protein>
<name>A0A6A7B355_9PLEO</name>
<organism evidence="2 3">
    <name type="scientific">Plenodomus tracheiphilus IPT5</name>
    <dbReference type="NCBI Taxonomy" id="1408161"/>
    <lineage>
        <taxon>Eukaryota</taxon>
        <taxon>Fungi</taxon>
        <taxon>Dikarya</taxon>
        <taxon>Ascomycota</taxon>
        <taxon>Pezizomycotina</taxon>
        <taxon>Dothideomycetes</taxon>
        <taxon>Pleosporomycetidae</taxon>
        <taxon>Pleosporales</taxon>
        <taxon>Pleosporineae</taxon>
        <taxon>Leptosphaeriaceae</taxon>
        <taxon>Plenodomus</taxon>
    </lineage>
</organism>
<dbReference type="AlphaFoldDB" id="A0A6A7B355"/>
<keyword evidence="3" id="KW-1185">Reference proteome</keyword>
<accession>A0A6A7B355</accession>